<dbReference type="AlphaFoldDB" id="A0A0V1GS04"/>
<protein>
    <submittedName>
        <fullName evidence="2">Uncharacterized protein</fullName>
    </submittedName>
</protein>
<gene>
    <name evidence="1" type="ORF">T4A_2074</name>
    <name evidence="2" type="ORF">T4B_1573</name>
</gene>
<proteinExistence type="predicted"/>
<dbReference type="EMBL" id="JYDS01000684">
    <property type="protein sequence ID" value="KRZ01118.1"/>
    <property type="molecule type" value="Genomic_DNA"/>
</dbReference>
<evidence type="ECO:0000313" key="2">
    <source>
        <dbReference type="EMBL" id="KRZ01118.1"/>
    </source>
</evidence>
<organism evidence="2 4">
    <name type="scientific">Trichinella pseudospiralis</name>
    <name type="common">Parasitic roundworm</name>
    <dbReference type="NCBI Taxonomy" id="6337"/>
    <lineage>
        <taxon>Eukaryota</taxon>
        <taxon>Metazoa</taxon>
        <taxon>Ecdysozoa</taxon>
        <taxon>Nematoda</taxon>
        <taxon>Enoplea</taxon>
        <taxon>Dorylaimia</taxon>
        <taxon>Trichinellida</taxon>
        <taxon>Trichinellidae</taxon>
        <taxon>Trichinella</taxon>
    </lineage>
</organism>
<evidence type="ECO:0000313" key="4">
    <source>
        <dbReference type="Proteomes" id="UP000054805"/>
    </source>
</evidence>
<reference evidence="3 4" key="1">
    <citation type="submission" date="2015-01" db="EMBL/GenBank/DDBJ databases">
        <title>Evolution of Trichinella species and genotypes.</title>
        <authorList>
            <person name="Korhonen P.K."/>
            <person name="Edoardo P."/>
            <person name="Giuseppe L.R."/>
            <person name="Gasser R.B."/>
        </authorList>
    </citation>
    <scope>NUCLEOTIDE SEQUENCE [LARGE SCALE GENOMIC DNA]</scope>
    <source>
        <strain evidence="1">ISS13</strain>
        <strain evidence="2">ISS588</strain>
    </source>
</reference>
<dbReference type="EMBL" id="JYDR01000179">
    <property type="protein sequence ID" value="KRY66171.1"/>
    <property type="molecule type" value="Genomic_DNA"/>
</dbReference>
<comment type="caution">
    <text evidence="2">The sequence shown here is derived from an EMBL/GenBank/DDBJ whole genome shotgun (WGS) entry which is preliminary data.</text>
</comment>
<dbReference type="Proteomes" id="UP000054805">
    <property type="component" value="Unassembled WGS sequence"/>
</dbReference>
<sequence length="61" mass="6983">MKTLIRQVHQKSLPLVTLDDNSGLCFTGEYIGEQYTGKYTNASHTLELFLEALMYITMKLI</sequence>
<dbReference type="Proteomes" id="UP000054632">
    <property type="component" value="Unassembled WGS sequence"/>
</dbReference>
<accession>A0A0V1GS04</accession>
<evidence type="ECO:0000313" key="3">
    <source>
        <dbReference type="Proteomes" id="UP000054632"/>
    </source>
</evidence>
<name>A0A0V1GS04_TRIPS</name>
<keyword evidence="4" id="KW-1185">Reference proteome</keyword>
<evidence type="ECO:0000313" key="1">
    <source>
        <dbReference type="EMBL" id="KRY66171.1"/>
    </source>
</evidence>